<dbReference type="Proteomes" id="UP000001593">
    <property type="component" value="Unassembled WGS sequence"/>
</dbReference>
<dbReference type="GO" id="GO:0048545">
    <property type="term" value="P:response to steroid hormone"/>
    <property type="evidence" value="ECO:0000318"/>
    <property type="project" value="GO_Central"/>
</dbReference>
<keyword evidence="6" id="KW-1185">Reference proteome</keyword>
<dbReference type="PANTHER" id="PTHR11462">
    <property type="entry name" value="JUN TRANSCRIPTION FACTOR-RELATED"/>
    <property type="match status" value="1"/>
</dbReference>
<dbReference type="STRING" id="45351.A7RZI0"/>
<keyword evidence="3" id="KW-0804">Transcription</keyword>
<dbReference type="GO" id="GO:0000978">
    <property type="term" value="F:RNA polymerase II cis-regulatory region sequence-specific DNA binding"/>
    <property type="evidence" value="ECO:0000318"/>
    <property type="project" value="GO_Central"/>
</dbReference>
<reference evidence="5 6" key="1">
    <citation type="journal article" date="2007" name="Science">
        <title>Sea anemone genome reveals ancestral eumetazoan gene repertoire and genomic organization.</title>
        <authorList>
            <person name="Putnam N.H."/>
            <person name="Srivastava M."/>
            <person name="Hellsten U."/>
            <person name="Dirks B."/>
            <person name="Chapman J."/>
            <person name="Salamov A."/>
            <person name="Terry A."/>
            <person name="Shapiro H."/>
            <person name="Lindquist E."/>
            <person name="Kapitonov V.V."/>
            <person name="Jurka J."/>
            <person name="Genikhovich G."/>
            <person name="Grigoriev I.V."/>
            <person name="Lucas S.M."/>
            <person name="Steele R.E."/>
            <person name="Finnerty J.R."/>
            <person name="Technau U."/>
            <person name="Martindale M.Q."/>
            <person name="Rokhsar D.S."/>
        </authorList>
    </citation>
    <scope>NUCLEOTIDE SEQUENCE [LARGE SCALE GENOMIC DNA]</scope>
    <source>
        <strain evidence="6">CH2 X CH6</strain>
    </source>
</reference>
<dbReference type="GO" id="GO:0042127">
    <property type="term" value="P:regulation of cell population proliferation"/>
    <property type="evidence" value="ECO:0000318"/>
    <property type="project" value="GO_Central"/>
</dbReference>
<keyword evidence="1" id="KW-0805">Transcription regulation</keyword>
<dbReference type="PANTHER" id="PTHR11462:SF35">
    <property type="entry name" value="TRANSCRIPTION FACTOR JRA"/>
    <property type="match status" value="1"/>
</dbReference>
<dbReference type="GO" id="GO:0000981">
    <property type="term" value="F:DNA-binding transcription factor activity, RNA polymerase II-specific"/>
    <property type="evidence" value="ECO:0000318"/>
    <property type="project" value="GO_Central"/>
</dbReference>
<protein>
    <submittedName>
        <fullName evidence="5">Uncharacterized protein</fullName>
    </submittedName>
</protein>
<keyword evidence="2" id="KW-0238">DNA-binding</keyword>
<accession>A7RZI0</accession>
<gene>
    <name evidence="5" type="ORF">NEMVEDRAFT_v1g241767</name>
</gene>
<dbReference type="HOGENOM" id="CLU_666161_0_0_1"/>
<dbReference type="EMBL" id="DS469557">
    <property type="protein sequence ID" value="EDO43096.1"/>
    <property type="molecule type" value="Genomic_DNA"/>
</dbReference>
<evidence type="ECO:0000256" key="3">
    <source>
        <dbReference type="ARBA" id="ARBA00023163"/>
    </source>
</evidence>
<dbReference type="InterPro" id="IPR050946">
    <property type="entry name" value="AP-1_TF_bZIP"/>
</dbReference>
<dbReference type="GO" id="GO:0051726">
    <property type="term" value="P:regulation of cell cycle"/>
    <property type="evidence" value="ECO:0000318"/>
    <property type="project" value="GO_Central"/>
</dbReference>
<dbReference type="GO" id="GO:0005667">
    <property type="term" value="C:transcription regulator complex"/>
    <property type="evidence" value="ECO:0000318"/>
    <property type="project" value="GO_Central"/>
</dbReference>
<evidence type="ECO:0000256" key="4">
    <source>
        <dbReference type="SAM" id="MobiDB-lite"/>
    </source>
</evidence>
<sequence>METAFYEESSLLSSHSKSVKSYDGHPLWLNLYADGTKRDDFAFSDLGDFLRSPDLGISSPDLENLVWKEWSDVNKSMTPMNLVPTIDQEQKDDENITNNITKEQEVFAFGFTEALKKLKEEDHLEIRESDNQTGPDNDGEASDSSSDDESTVLLDEENDTKITFISYAFNSKQPLPSFQETFSKITFVNIGNEVSAALQIKRENDNFEVPMRPLEFSQRDVHSAGTIDKVENTETPFYWDRVETLDEGFCVSKETTSPVLTIHSGHEIFTEENHIKATTKSSTQDLSDIIPKEYGGDYVEDINEKSTQQRLILGLQRNSSDASPQDSMSASSATDDALFHRFKVCRKKQNHRFNAVKIEKSAILKNCDSSTEFNDLNLENAKLIAELEIIRKSKECLALPFLDATRGYPETHT</sequence>
<feature type="region of interest" description="Disordered" evidence="4">
    <location>
        <begin position="125"/>
        <end position="151"/>
    </location>
</feature>
<dbReference type="KEGG" id="nve:5515066"/>
<evidence type="ECO:0000313" key="5">
    <source>
        <dbReference type="EMBL" id="EDO43096.1"/>
    </source>
</evidence>
<dbReference type="InParanoid" id="A7RZI0"/>
<dbReference type="GO" id="GO:0045944">
    <property type="term" value="P:positive regulation of transcription by RNA polymerase II"/>
    <property type="evidence" value="ECO:0000318"/>
    <property type="project" value="GO_Central"/>
</dbReference>
<proteinExistence type="predicted"/>
<name>A7RZI0_NEMVE</name>
<feature type="compositionally biased region" description="Acidic residues" evidence="4">
    <location>
        <begin position="137"/>
        <end position="151"/>
    </location>
</feature>
<dbReference type="AlphaFoldDB" id="A7RZI0"/>
<evidence type="ECO:0000313" key="6">
    <source>
        <dbReference type="Proteomes" id="UP000001593"/>
    </source>
</evidence>
<evidence type="ECO:0000256" key="1">
    <source>
        <dbReference type="ARBA" id="ARBA00023015"/>
    </source>
</evidence>
<organism evidence="5 6">
    <name type="scientific">Nematostella vectensis</name>
    <name type="common">Starlet sea anemone</name>
    <dbReference type="NCBI Taxonomy" id="45351"/>
    <lineage>
        <taxon>Eukaryota</taxon>
        <taxon>Metazoa</taxon>
        <taxon>Cnidaria</taxon>
        <taxon>Anthozoa</taxon>
        <taxon>Hexacorallia</taxon>
        <taxon>Actiniaria</taxon>
        <taxon>Edwardsiidae</taxon>
        <taxon>Nematostella</taxon>
    </lineage>
</organism>
<evidence type="ECO:0000256" key="2">
    <source>
        <dbReference type="ARBA" id="ARBA00023125"/>
    </source>
</evidence>